<gene>
    <name evidence="1" type="ORF">JVT61DRAFT_3945</name>
</gene>
<organism evidence="1 2">
    <name type="scientific">Boletus reticuloceps</name>
    <dbReference type="NCBI Taxonomy" id="495285"/>
    <lineage>
        <taxon>Eukaryota</taxon>
        <taxon>Fungi</taxon>
        <taxon>Dikarya</taxon>
        <taxon>Basidiomycota</taxon>
        <taxon>Agaricomycotina</taxon>
        <taxon>Agaricomycetes</taxon>
        <taxon>Agaricomycetidae</taxon>
        <taxon>Boletales</taxon>
        <taxon>Boletineae</taxon>
        <taxon>Boletaceae</taxon>
        <taxon>Boletoideae</taxon>
        <taxon>Boletus</taxon>
    </lineage>
</organism>
<evidence type="ECO:0000313" key="1">
    <source>
        <dbReference type="EMBL" id="KAG6374589.1"/>
    </source>
</evidence>
<dbReference type="EMBL" id="JAGFBS010000017">
    <property type="protein sequence ID" value="KAG6374589.1"/>
    <property type="molecule type" value="Genomic_DNA"/>
</dbReference>
<reference evidence="1" key="1">
    <citation type="submission" date="2021-03" db="EMBL/GenBank/DDBJ databases">
        <title>Evolutionary innovations through gain and loss of genes in the ectomycorrhizal Boletales.</title>
        <authorList>
            <person name="Wu G."/>
            <person name="Miyauchi S."/>
            <person name="Morin E."/>
            <person name="Yang Z.-L."/>
            <person name="Xu J."/>
            <person name="Martin F.M."/>
        </authorList>
    </citation>
    <scope>NUCLEOTIDE SEQUENCE</scope>
    <source>
        <strain evidence="1">BR01</strain>
    </source>
</reference>
<accession>A0A8I2YL02</accession>
<dbReference type="AlphaFoldDB" id="A0A8I2YL02"/>
<name>A0A8I2YL02_9AGAM</name>
<keyword evidence="2" id="KW-1185">Reference proteome</keyword>
<dbReference type="Proteomes" id="UP000683000">
    <property type="component" value="Unassembled WGS sequence"/>
</dbReference>
<protein>
    <submittedName>
        <fullName evidence="1">Uncharacterized protein</fullName>
    </submittedName>
</protein>
<proteinExistence type="predicted"/>
<evidence type="ECO:0000313" key="2">
    <source>
        <dbReference type="Proteomes" id="UP000683000"/>
    </source>
</evidence>
<comment type="caution">
    <text evidence="1">The sequence shown here is derived from an EMBL/GenBank/DDBJ whole genome shotgun (WGS) entry which is preliminary data.</text>
</comment>
<sequence>MDMMSNSFSIDTCFWPCMPHNRQPLMGSKQVQELTYGKAHMHQSMAQPINRPIALDPYAYNNDLLLHVFEVALKVYIEDIKNLVQSVMEEELRVLANSGDYVLRNSHQMWLKSKNPLSYKKDDFPHLLTALDPTRNNNGVTFSLEAPLGEDRPVSYFMAKIINGVDKRREPLFIQDSMFQHVVSAAMEVLSRLGACLTF</sequence>
<dbReference type="OrthoDB" id="2736611at2759"/>